<evidence type="ECO:0000313" key="5">
    <source>
        <dbReference type="EMBL" id="UKK03021.2"/>
    </source>
</evidence>
<dbReference type="EMBL" id="CP056072">
    <property type="protein sequence ID" value="UKK03021.2"/>
    <property type="molecule type" value="Genomic_DNA"/>
</dbReference>
<dbReference type="InterPro" id="IPR015943">
    <property type="entry name" value="WD40/YVTN_repeat-like_dom_sf"/>
</dbReference>
<keyword evidence="1 3" id="KW-0853">WD repeat</keyword>
<proteinExistence type="predicted"/>
<evidence type="ECO:0000256" key="1">
    <source>
        <dbReference type="ARBA" id="ARBA00022574"/>
    </source>
</evidence>
<dbReference type="SUPFAM" id="SSF50978">
    <property type="entry name" value="WD40 repeat-like"/>
    <property type="match status" value="1"/>
</dbReference>
<protein>
    <recommendedName>
        <fullName evidence="7">WD40 repeat-like protein</fullName>
    </recommendedName>
</protein>
<dbReference type="InterPro" id="IPR001680">
    <property type="entry name" value="WD40_rpt"/>
</dbReference>
<name>A0A976QVY9_THEOR</name>
<dbReference type="InterPro" id="IPR040324">
    <property type="entry name" value="WDR44/Dgr2"/>
</dbReference>
<evidence type="ECO:0000256" key="4">
    <source>
        <dbReference type="SAM" id="MobiDB-lite"/>
    </source>
</evidence>
<evidence type="ECO:0008006" key="7">
    <source>
        <dbReference type="Google" id="ProtNLM"/>
    </source>
</evidence>
<organism evidence="5 6">
    <name type="scientific">Theileria orientalis</name>
    <dbReference type="NCBI Taxonomy" id="68886"/>
    <lineage>
        <taxon>Eukaryota</taxon>
        <taxon>Sar</taxon>
        <taxon>Alveolata</taxon>
        <taxon>Apicomplexa</taxon>
        <taxon>Aconoidasida</taxon>
        <taxon>Piroplasmida</taxon>
        <taxon>Theileriidae</taxon>
        <taxon>Theileria</taxon>
    </lineage>
</organism>
<dbReference type="Gene3D" id="2.130.10.10">
    <property type="entry name" value="YVTN repeat-like/Quinoprotein amine dehydrogenase"/>
    <property type="match status" value="1"/>
</dbReference>
<feature type="compositionally biased region" description="Basic residues" evidence="4">
    <location>
        <begin position="1"/>
        <end position="12"/>
    </location>
</feature>
<evidence type="ECO:0000313" key="6">
    <source>
        <dbReference type="Proteomes" id="UP000244811"/>
    </source>
</evidence>
<dbReference type="PANTHER" id="PTHR14221">
    <property type="entry name" value="WD REPEAT DOMAIN 44"/>
    <property type="match status" value="1"/>
</dbReference>
<keyword evidence="2" id="KW-0677">Repeat</keyword>
<dbReference type="PANTHER" id="PTHR14221:SF0">
    <property type="entry name" value="WD REPEAT-CONTAINING PROTEIN 44"/>
    <property type="match status" value="1"/>
</dbReference>
<dbReference type="Proteomes" id="UP000244811">
    <property type="component" value="Chromosome 4"/>
</dbReference>
<feature type="repeat" description="WD" evidence="3">
    <location>
        <begin position="251"/>
        <end position="299"/>
    </location>
</feature>
<feature type="region of interest" description="Disordered" evidence="4">
    <location>
        <begin position="1"/>
        <end position="30"/>
    </location>
</feature>
<evidence type="ECO:0000256" key="3">
    <source>
        <dbReference type="PROSITE-ProRule" id="PRU00221"/>
    </source>
</evidence>
<reference evidence="5" key="1">
    <citation type="submission" date="2022-07" db="EMBL/GenBank/DDBJ databases">
        <title>Evaluation of T. orientalis genome assembly methods using nanopore sequencing and analysis of variation between genomes.</title>
        <authorList>
            <person name="Yam J."/>
            <person name="Micallef M.L."/>
            <person name="Liu M."/>
            <person name="Djordjevic S.P."/>
            <person name="Bogema D.R."/>
            <person name="Jenkins C."/>
        </authorList>
    </citation>
    <scope>NUCLEOTIDE SEQUENCE</scope>
    <source>
        <strain evidence="5">Goon Nure</strain>
    </source>
</reference>
<sequence length="658" mass="76396">MNKENKKNKKGKKKEDGKEPKKDTSDNEIVDEVTDVKTEIVYDPTTVDFNDLQVDKVDEEDNRSVEVRNHEERVEDNIFLFEIDFSKLMEQERQSESEEYRRDIDHIIMNERRKNSKGYKKNRVMYEDEVETESMMDDLTINNNESSIEVLTAPEKNDKATLTYVSEDKMFLITGTLGGIVHIWTFLQPYPSSEEKLLIGSNFKERQRRMSIKGDQEEEMSEYHMTINDTPLRKLEALGWSNINAKPDLSFKAHESSIISLQITPKMFSKGKIDYILVTTSLDRTFKVWKISNLDKRENKLELKINESGYLNSRDYKDKRARIYLIGWFEDLEDIFVHAAFIPNTSNKIIVTRYMGWVEKFTLNLLDNTSKKTSESNLTSIARVYTDQSRMVGSISTSCNYYAVGGISGNVSVYDVETLKLLDSCECKNAEGPNSIGKDVTGIDWNKKDDFMLVTTLDSRIRLLSFKTKYSTNFYPEKYGSKMNYRVDNVVAGDKRLSYVEKFKGHRNRKTYYKAKFFGTSEQIVMCPSESGHIYIWKIESPSYNNNQANGVKGKEEEEKLKKLDNGVVKNKDYYGFKIEEKSLLASLDIYNVNEWDKLLKMILSSRRKEVEEGEEKGCLLCRKEHKNENPCPNNDVLMVSSPNGSEIKYSVIDVRYF</sequence>
<dbReference type="InterPro" id="IPR036322">
    <property type="entry name" value="WD40_repeat_dom_sf"/>
</dbReference>
<evidence type="ECO:0000256" key="2">
    <source>
        <dbReference type="ARBA" id="ARBA00022737"/>
    </source>
</evidence>
<accession>A0A976QVY9</accession>
<dbReference type="PROSITE" id="PS50082">
    <property type="entry name" value="WD_REPEATS_2"/>
    <property type="match status" value="1"/>
</dbReference>
<gene>
    <name evidence="5" type="ORF">MACK_003123</name>
</gene>
<dbReference type="AlphaFoldDB" id="A0A976QVY9"/>
<feature type="compositionally biased region" description="Basic and acidic residues" evidence="4">
    <location>
        <begin position="13"/>
        <end position="25"/>
    </location>
</feature>
<dbReference type="SMART" id="SM00320">
    <property type="entry name" value="WD40"/>
    <property type="match status" value="5"/>
</dbReference>